<name>A0ABQ8Q6I9_9AGAR</name>
<evidence type="ECO:0000313" key="2">
    <source>
        <dbReference type="EMBL" id="KAJ3994075.1"/>
    </source>
</evidence>
<keyword evidence="3" id="KW-1185">Reference proteome</keyword>
<sequence>MTNIVGSTIIITLPPFPVFILALFINGIGACIYDASFATYTAYFDEGPAMSLLFAAFGVGALIAPLIVAAMLVHRVSWNINIASQRGRTPQQVLRRGSFPSFETAMY</sequence>
<feature type="transmembrane region" description="Helical" evidence="1">
    <location>
        <begin position="49"/>
        <end position="73"/>
    </location>
</feature>
<evidence type="ECO:0008006" key="4">
    <source>
        <dbReference type="Google" id="ProtNLM"/>
    </source>
</evidence>
<keyword evidence="1" id="KW-0812">Transmembrane</keyword>
<dbReference type="InterPro" id="IPR036259">
    <property type="entry name" value="MFS_trans_sf"/>
</dbReference>
<protein>
    <recommendedName>
        <fullName evidence="4">MFS general substrate transporter</fullName>
    </recommendedName>
</protein>
<evidence type="ECO:0000256" key="1">
    <source>
        <dbReference type="SAM" id="Phobius"/>
    </source>
</evidence>
<dbReference type="Gene3D" id="1.20.1250.20">
    <property type="entry name" value="MFS general substrate transporter like domains"/>
    <property type="match status" value="1"/>
</dbReference>
<dbReference type="Proteomes" id="UP001163828">
    <property type="component" value="Unassembled WGS sequence"/>
</dbReference>
<keyword evidence="1" id="KW-1133">Transmembrane helix</keyword>
<evidence type="ECO:0000313" key="3">
    <source>
        <dbReference type="Proteomes" id="UP001163828"/>
    </source>
</evidence>
<accession>A0ABQ8Q6I9</accession>
<gene>
    <name evidence="2" type="ORF">F5050DRAFT_579433</name>
</gene>
<comment type="caution">
    <text evidence="2">The sequence shown here is derived from an EMBL/GenBank/DDBJ whole genome shotgun (WGS) entry which is preliminary data.</text>
</comment>
<keyword evidence="1" id="KW-0472">Membrane</keyword>
<reference evidence="2" key="1">
    <citation type="submission" date="2022-08" db="EMBL/GenBank/DDBJ databases">
        <authorList>
            <consortium name="DOE Joint Genome Institute"/>
            <person name="Min B."/>
            <person name="Riley R."/>
            <person name="Sierra-Patev S."/>
            <person name="Naranjo-Ortiz M."/>
            <person name="Looney B."/>
            <person name="Konkel Z."/>
            <person name="Slot J.C."/>
            <person name="Sakamoto Y."/>
            <person name="Steenwyk J.L."/>
            <person name="Rokas A."/>
            <person name="Carro J."/>
            <person name="Camarero S."/>
            <person name="Ferreira P."/>
            <person name="Molpeceres G."/>
            <person name="Ruiz-Duenas F.J."/>
            <person name="Serrano A."/>
            <person name="Henrissat B."/>
            <person name="Drula E."/>
            <person name="Hughes K.W."/>
            <person name="Mata J.L."/>
            <person name="Ishikawa N.K."/>
            <person name="Vargas-Isla R."/>
            <person name="Ushijima S."/>
            <person name="Smith C.A."/>
            <person name="Ahrendt S."/>
            <person name="Andreopoulos W."/>
            <person name="He G."/>
            <person name="Labutti K."/>
            <person name="Lipzen A."/>
            <person name="Ng V."/>
            <person name="Sandor L."/>
            <person name="Barry K."/>
            <person name="Martinez A.T."/>
            <person name="Xiao Y."/>
            <person name="Gibbons J.G."/>
            <person name="Terashima K."/>
            <person name="Hibbett D.S."/>
            <person name="Grigoriev I.V."/>
        </authorList>
    </citation>
    <scope>NUCLEOTIDE SEQUENCE</scope>
    <source>
        <strain evidence="2">TFB10827</strain>
    </source>
</reference>
<proteinExistence type="predicted"/>
<dbReference type="EMBL" id="MU790725">
    <property type="protein sequence ID" value="KAJ3994075.1"/>
    <property type="molecule type" value="Genomic_DNA"/>
</dbReference>
<organism evidence="2 3">
    <name type="scientific">Lentinula boryana</name>
    <dbReference type="NCBI Taxonomy" id="40481"/>
    <lineage>
        <taxon>Eukaryota</taxon>
        <taxon>Fungi</taxon>
        <taxon>Dikarya</taxon>
        <taxon>Basidiomycota</taxon>
        <taxon>Agaricomycotina</taxon>
        <taxon>Agaricomycetes</taxon>
        <taxon>Agaricomycetidae</taxon>
        <taxon>Agaricales</taxon>
        <taxon>Marasmiineae</taxon>
        <taxon>Omphalotaceae</taxon>
        <taxon>Lentinula</taxon>
    </lineage>
</organism>
<dbReference type="SUPFAM" id="SSF103473">
    <property type="entry name" value="MFS general substrate transporter"/>
    <property type="match status" value="1"/>
</dbReference>
<feature type="transmembrane region" description="Helical" evidence="1">
    <location>
        <begin position="18"/>
        <end position="43"/>
    </location>
</feature>